<dbReference type="InterPro" id="IPR029063">
    <property type="entry name" value="SAM-dependent_MTases_sf"/>
</dbReference>
<feature type="region of interest" description="Disordered" evidence="4">
    <location>
        <begin position="268"/>
        <end position="288"/>
    </location>
</feature>
<feature type="domain" description="RNA-binding S4" evidence="5">
    <location>
        <begin position="3"/>
        <end position="70"/>
    </location>
</feature>
<evidence type="ECO:0000256" key="3">
    <source>
        <dbReference type="PROSITE-ProRule" id="PRU00182"/>
    </source>
</evidence>
<evidence type="ECO:0000256" key="1">
    <source>
        <dbReference type="ARBA" id="ARBA00022884"/>
    </source>
</evidence>
<evidence type="ECO:0000313" key="7">
    <source>
        <dbReference type="Proteomes" id="UP000245590"/>
    </source>
</evidence>
<dbReference type="PIRSF" id="PIRSF005578">
    <property type="entry name" value="TlyA"/>
    <property type="match status" value="1"/>
</dbReference>
<dbReference type="SUPFAM" id="SSF53335">
    <property type="entry name" value="S-adenosyl-L-methionine-dependent methyltransferases"/>
    <property type="match status" value="1"/>
</dbReference>
<dbReference type="EMBL" id="QFKX01000004">
    <property type="protein sequence ID" value="PWH05913.1"/>
    <property type="molecule type" value="Genomic_DNA"/>
</dbReference>
<evidence type="ECO:0000256" key="2">
    <source>
        <dbReference type="ARBA" id="ARBA00029460"/>
    </source>
</evidence>
<gene>
    <name evidence="6" type="ORF">DEO23_12055</name>
</gene>
<dbReference type="Pfam" id="PF01728">
    <property type="entry name" value="FtsJ"/>
    <property type="match status" value="1"/>
</dbReference>
<proteinExistence type="inferred from homology"/>
<dbReference type="GO" id="GO:0032259">
    <property type="term" value="P:methylation"/>
    <property type="evidence" value="ECO:0007669"/>
    <property type="project" value="UniProtKB-KW"/>
</dbReference>
<evidence type="ECO:0000313" key="6">
    <source>
        <dbReference type="EMBL" id="PWH05913.1"/>
    </source>
</evidence>
<dbReference type="CDD" id="cd02440">
    <property type="entry name" value="AdoMet_MTases"/>
    <property type="match status" value="1"/>
</dbReference>
<comment type="similarity">
    <text evidence="2">Belongs to the TlyA family.</text>
</comment>
<reference evidence="6 7" key="1">
    <citation type="submission" date="2018-05" db="EMBL/GenBank/DDBJ databases">
        <title>Brachybacterium sp. M1HQ-2T, whole genome shotgun sequence.</title>
        <authorList>
            <person name="Tuo L."/>
        </authorList>
    </citation>
    <scope>NUCLEOTIDE SEQUENCE [LARGE SCALE GENOMIC DNA]</scope>
    <source>
        <strain evidence="6 7">M1HQ-2</strain>
    </source>
</reference>
<keyword evidence="7" id="KW-1185">Reference proteome</keyword>
<dbReference type="OrthoDB" id="9784736at2"/>
<dbReference type="GO" id="GO:0003723">
    <property type="term" value="F:RNA binding"/>
    <property type="evidence" value="ECO:0007669"/>
    <property type="project" value="UniProtKB-KW"/>
</dbReference>
<dbReference type="RefSeq" id="WP_109276269.1">
    <property type="nucleotide sequence ID" value="NZ_QFKX01000004.1"/>
</dbReference>
<dbReference type="SMART" id="SM00363">
    <property type="entry name" value="S4"/>
    <property type="match status" value="1"/>
</dbReference>
<keyword evidence="6" id="KW-0808">Transferase</keyword>
<sequence length="288" mass="29900">MSTRLDVALAAQGLATSRTHARRIVEEGRARVDGVRADKPSAPVDPDSRLDVVDVPLGGEYASRAAHKLLGALAAFGVDPAHRRCLDAGASTGGFTDVLLRGGARAVSAVDIGHGQLLARLREDERVSSLEGTNIRGLDPDRIGGAAELVVGDLSFISLRTLIADLARLTAPGGDLLMMVKPQFEVGRARLPRSGVVTDPALHRAAVVGVVQEAWAHGLELVGVAASPLPGQDGNREFFVHLRSADPRPAGAASTLGQAAYDMIDQAVRGPSLPPPAADGTTEGAHRA</sequence>
<keyword evidence="1 3" id="KW-0694">RNA-binding</keyword>
<evidence type="ECO:0000256" key="4">
    <source>
        <dbReference type="SAM" id="MobiDB-lite"/>
    </source>
</evidence>
<evidence type="ECO:0000259" key="5">
    <source>
        <dbReference type="SMART" id="SM00363"/>
    </source>
</evidence>
<dbReference type="PROSITE" id="PS50889">
    <property type="entry name" value="S4"/>
    <property type="match status" value="1"/>
</dbReference>
<dbReference type="AlphaFoldDB" id="A0A2U2RJ73"/>
<dbReference type="SUPFAM" id="SSF55174">
    <property type="entry name" value="Alpha-L RNA-binding motif"/>
    <property type="match status" value="1"/>
</dbReference>
<dbReference type="InterPro" id="IPR047048">
    <property type="entry name" value="TlyA"/>
</dbReference>
<dbReference type="Pfam" id="PF01479">
    <property type="entry name" value="S4"/>
    <property type="match status" value="1"/>
</dbReference>
<organism evidence="6 7">
    <name type="scientific">Brachybacterium endophyticum</name>
    <dbReference type="NCBI Taxonomy" id="2182385"/>
    <lineage>
        <taxon>Bacteria</taxon>
        <taxon>Bacillati</taxon>
        <taxon>Actinomycetota</taxon>
        <taxon>Actinomycetes</taxon>
        <taxon>Micrococcales</taxon>
        <taxon>Dermabacteraceae</taxon>
        <taxon>Brachybacterium</taxon>
    </lineage>
</organism>
<dbReference type="InterPro" id="IPR036986">
    <property type="entry name" value="S4_RNA-bd_sf"/>
</dbReference>
<dbReference type="GO" id="GO:0008168">
    <property type="term" value="F:methyltransferase activity"/>
    <property type="evidence" value="ECO:0007669"/>
    <property type="project" value="UniProtKB-KW"/>
</dbReference>
<name>A0A2U2RJ73_9MICO</name>
<dbReference type="Proteomes" id="UP000245590">
    <property type="component" value="Unassembled WGS sequence"/>
</dbReference>
<dbReference type="PANTHER" id="PTHR32319">
    <property type="entry name" value="BACTERIAL HEMOLYSIN-LIKE PROTEIN"/>
    <property type="match status" value="1"/>
</dbReference>
<protein>
    <submittedName>
        <fullName evidence="6">16S/23S rRNA (Cytidine-2'-O)-methyltransferase</fullName>
    </submittedName>
</protein>
<dbReference type="PANTHER" id="PTHR32319:SF0">
    <property type="entry name" value="BACTERIAL HEMOLYSIN-LIKE PROTEIN"/>
    <property type="match status" value="1"/>
</dbReference>
<dbReference type="InterPro" id="IPR002877">
    <property type="entry name" value="RNA_MeTrfase_FtsJ_dom"/>
</dbReference>
<comment type="caution">
    <text evidence="6">The sequence shown here is derived from an EMBL/GenBank/DDBJ whole genome shotgun (WGS) entry which is preliminary data.</text>
</comment>
<keyword evidence="6" id="KW-0489">Methyltransferase</keyword>
<dbReference type="InterPro" id="IPR002942">
    <property type="entry name" value="S4_RNA-bd"/>
</dbReference>
<dbReference type="InterPro" id="IPR004538">
    <property type="entry name" value="Hemolysin_A/TlyA"/>
</dbReference>
<dbReference type="Gene3D" id="3.10.290.10">
    <property type="entry name" value="RNA-binding S4 domain"/>
    <property type="match status" value="1"/>
</dbReference>
<dbReference type="Gene3D" id="3.40.50.150">
    <property type="entry name" value="Vaccinia Virus protein VP39"/>
    <property type="match status" value="1"/>
</dbReference>
<accession>A0A2U2RJ73</accession>
<dbReference type="CDD" id="cd00165">
    <property type="entry name" value="S4"/>
    <property type="match status" value="1"/>
</dbReference>